<dbReference type="GO" id="GO:0006355">
    <property type="term" value="P:regulation of DNA-templated transcription"/>
    <property type="evidence" value="ECO:0007669"/>
    <property type="project" value="InterPro"/>
</dbReference>
<name>A0A5J5AC44_9ASTE</name>
<evidence type="ECO:0000313" key="3">
    <source>
        <dbReference type="EMBL" id="KAA8527326.1"/>
    </source>
</evidence>
<dbReference type="Proteomes" id="UP000325577">
    <property type="component" value="Linkage Group LG21"/>
</dbReference>
<proteinExistence type="predicted"/>
<dbReference type="OrthoDB" id="786845at2759"/>
<evidence type="ECO:0008006" key="5">
    <source>
        <dbReference type="Google" id="ProtNLM"/>
    </source>
</evidence>
<accession>A0A5J5AC44</accession>
<sequence>MSSKDSHRRSQKITIAAYSSMVRAVGTRRAWSRALLFKLRSQARRGYVVKRRCFSVKKRRVTKKASSGELKQAEKLRSLVPGGEAMEFCELLEETADYIKCLATQVIRAYGKHQKGSR</sequence>
<evidence type="ECO:0000256" key="1">
    <source>
        <dbReference type="ARBA" id="ARBA00023015"/>
    </source>
</evidence>
<organism evidence="3 4">
    <name type="scientific">Nyssa sinensis</name>
    <dbReference type="NCBI Taxonomy" id="561372"/>
    <lineage>
        <taxon>Eukaryota</taxon>
        <taxon>Viridiplantae</taxon>
        <taxon>Streptophyta</taxon>
        <taxon>Embryophyta</taxon>
        <taxon>Tracheophyta</taxon>
        <taxon>Spermatophyta</taxon>
        <taxon>Magnoliopsida</taxon>
        <taxon>eudicotyledons</taxon>
        <taxon>Gunneridae</taxon>
        <taxon>Pentapetalae</taxon>
        <taxon>asterids</taxon>
        <taxon>Cornales</taxon>
        <taxon>Nyssaceae</taxon>
        <taxon>Nyssa</taxon>
    </lineage>
</organism>
<keyword evidence="2" id="KW-0804">Transcription</keyword>
<dbReference type="AlphaFoldDB" id="A0A5J5AC44"/>
<evidence type="ECO:0000256" key="2">
    <source>
        <dbReference type="ARBA" id="ARBA00023163"/>
    </source>
</evidence>
<keyword evidence="1" id="KW-0805">Transcription regulation</keyword>
<dbReference type="EMBL" id="CM018045">
    <property type="protein sequence ID" value="KAA8527326.1"/>
    <property type="molecule type" value="Genomic_DNA"/>
</dbReference>
<dbReference type="PANTHER" id="PTHR33124">
    <property type="entry name" value="TRANSCRIPTION FACTOR IBH1-LIKE 1"/>
    <property type="match status" value="1"/>
</dbReference>
<keyword evidence="4" id="KW-1185">Reference proteome</keyword>
<reference evidence="3 4" key="1">
    <citation type="submission" date="2019-09" db="EMBL/GenBank/DDBJ databases">
        <title>A chromosome-level genome assembly of the Chinese tupelo Nyssa sinensis.</title>
        <authorList>
            <person name="Yang X."/>
            <person name="Kang M."/>
            <person name="Yang Y."/>
            <person name="Xiong H."/>
            <person name="Wang M."/>
            <person name="Zhang Z."/>
            <person name="Wang Z."/>
            <person name="Wu H."/>
            <person name="Ma T."/>
            <person name="Liu J."/>
            <person name="Xi Z."/>
        </authorList>
    </citation>
    <scope>NUCLEOTIDE SEQUENCE [LARGE SCALE GENOMIC DNA]</scope>
    <source>
        <strain evidence="3">J267</strain>
        <tissue evidence="3">Leaf</tissue>
    </source>
</reference>
<dbReference type="PANTHER" id="PTHR33124:SF109">
    <property type="entry name" value="TRANSCRIPTION FACTOR IBH1"/>
    <property type="match status" value="1"/>
</dbReference>
<protein>
    <recommendedName>
        <fullName evidence="5">BHLH domain-containing protein</fullName>
    </recommendedName>
</protein>
<evidence type="ECO:0000313" key="4">
    <source>
        <dbReference type="Proteomes" id="UP000325577"/>
    </source>
</evidence>
<dbReference type="InterPro" id="IPR044660">
    <property type="entry name" value="IBH1-like"/>
</dbReference>
<gene>
    <name evidence="3" type="ORF">F0562_034577</name>
</gene>